<dbReference type="Pfam" id="PF08172">
    <property type="entry name" value="CASP_C"/>
    <property type="match status" value="1"/>
</dbReference>
<feature type="coiled-coil region" evidence="10">
    <location>
        <begin position="504"/>
        <end position="538"/>
    </location>
</feature>
<keyword evidence="9 11" id="KW-0472">Membrane</keyword>
<evidence type="ECO:0000256" key="2">
    <source>
        <dbReference type="ARBA" id="ARBA00006415"/>
    </source>
</evidence>
<evidence type="ECO:0000313" key="15">
    <source>
        <dbReference type="Proteomes" id="UP000094801"/>
    </source>
</evidence>
<gene>
    <name evidence="14" type="ORF">CANARDRAFT_189874</name>
</gene>
<evidence type="ECO:0000256" key="8">
    <source>
        <dbReference type="ARBA" id="ARBA00023054"/>
    </source>
</evidence>
<evidence type="ECO:0000256" key="6">
    <source>
        <dbReference type="ARBA" id="ARBA00022989"/>
    </source>
</evidence>
<dbReference type="AlphaFoldDB" id="A0A1E4T5C2"/>
<evidence type="ECO:0000259" key="13">
    <source>
        <dbReference type="Pfam" id="PF25398"/>
    </source>
</evidence>
<evidence type="ECO:0000313" key="14">
    <source>
        <dbReference type="EMBL" id="ODV86921.1"/>
    </source>
</evidence>
<evidence type="ECO:0000256" key="11">
    <source>
        <dbReference type="SAM" id="Phobius"/>
    </source>
</evidence>
<feature type="non-terminal residue" evidence="14">
    <location>
        <position position="636"/>
    </location>
</feature>
<reference evidence="15" key="1">
    <citation type="submission" date="2016-04" db="EMBL/GenBank/DDBJ databases">
        <title>Comparative genomics of biotechnologically important yeasts.</title>
        <authorList>
            <consortium name="DOE Joint Genome Institute"/>
            <person name="Riley R."/>
            <person name="Haridas S."/>
            <person name="Wolfe K.H."/>
            <person name="Lopes M.R."/>
            <person name="Hittinger C.T."/>
            <person name="Goker M."/>
            <person name="Salamov A."/>
            <person name="Wisecaver J."/>
            <person name="Long T.M."/>
            <person name="Aerts A.L."/>
            <person name="Barry K."/>
            <person name="Choi C."/>
            <person name="Clum A."/>
            <person name="Coughlan A.Y."/>
            <person name="Deshpande S."/>
            <person name="Douglass A.P."/>
            <person name="Hanson S.J."/>
            <person name="Klenk H.-P."/>
            <person name="Labutti K."/>
            <person name="Lapidus A."/>
            <person name="Lindquist E."/>
            <person name="Lipzen A."/>
            <person name="Meier-Kolthoff J.P."/>
            <person name="Ohm R.A."/>
            <person name="Otillar R.P."/>
            <person name="Pangilinan J."/>
            <person name="Peng Y."/>
            <person name="Rokas A."/>
            <person name="Rosa C.A."/>
            <person name="Scheuner C."/>
            <person name="Sibirny A.A."/>
            <person name="Slot J.C."/>
            <person name="Stielow J.B."/>
            <person name="Sun H."/>
            <person name="Kurtzman C.P."/>
            <person name="Blackwell M."/>
            <person name="Grigoriev I.V."/>
            <person name="Jeffries T.W."/>
        </authorList>
    </citation>
    <scope>NUCLEOTIDE SEQUENCE [LARGE SCALE GENOMIC DNA]</scope>
    <source>
        <strain evidence="15">NRRL YB-2248</strain>
    </source>
</reference>
<dbReference type="Pfam" id="PF25398">
    <property type="entry name" value="CUX1_N"/>
    <property type="match status" value="1"/>
</dbReference>
<keyword evidence="8 10" id="KW-0175">Coiled coil</keyword>
<feature type="domain" description="Cux N-terminal" evidence="13">
    <location>
        <begin position="5"/>
        <end position="114"/>
    </location>
</feature>
<dbReference type="Proteomes" id="UP000094801">
    <property type="component" value="Unassembled WGS sequence"/>
</dbReference>
<keyword evidence="6 11" id="KW-1133">Transmembrane helix</keyword>
<dbReference type="PANTHER" id="PTHR14043:SF2">
    <property type="entry name" value="HOMEOBOX PROTEIN CUT"/>
    <property type="match status" value="1"/>
</dbReference>
<evidence type="ECO:0000256" key="3">
    <source>
        <dbReference type="ARBA" id="ARBA00018691"/>
    </source>
</evidence>
<feature type="coiled-coil region" evidence="10">
    <location>
        <begin position="235"/>
        <end position="433"/>
    </location>
</feature>
<comment type="subcellular location">
    <subcellularLocation>
        <location evidence="1">Golgi apparatus membrane</location>
        <topology evidence="1">Single-pass type IV membrane protein</topology>
    </subcellularLocation>
</comment>
<keyword evidence="5 11" id="KW-0812">Transmembrane</keyword>
<dbReference type="EMBL" id="KV453849">
    <property type="protein sequence ID" value="ODV86921.1"/>
    <property type="molecule type" value="Genomic_DNA"/>
</dbReference>
<sequence>DTSPKVFEKALNSWAVIDLPSLQKELDSKGLEIQNSQKESLMGRKELATKTKNWKKLPDDEKMGEINPLLKSYQNEIDVLTKKNKSIENGFFQVYRAIAEAPDPKPLLQLSLDAVNTLKDYERLKDEKNELEEKLLQYADYNQLKNMIVKTERELLKVNESKLQAKDDEWKSLLEEKDLNWRKKELEFANTISKFKKEIEEMKINEEMMKLRLKNQTKTLRKDITVDRTVNAIELQMLSRDAETSKVRILELEKRNEELRRGISLAKSDVEFNKVKEMNNKRINELESENALLIARLEHERRNVDSLKLDIKNKTESFNREFNSLNNEIDALRERNSATLDYDEIKKELEILKQIEFGDNDNSGDEAPQLESSIVQRNKKLNNEIIEFRSKNEDLTQKCEQLENQLRESITQIEKLKEMNNKLEMDLMNFESGAGSNNDKWETMSMISSIAPSMAQSSIRGKLSPASSIAGGFDPSQQTTLVSQQDSSILPIITQQRDRFRVRNKELEEESKKQFSKIVELKREANALKNDNRDLYERIRFLQFHQDSNNSKQSSTYNQERDLEKKYKETYESELHPIEQFRIMETKRINSRMSPFERIFIQLTKTVLSTKYTRLAFVVYCVGLHFVVMLLTVYLM</sequence>
<keyword evidence="7" id="KW-0333">Golgi apparatus</keyword>
<evidence type="ECO:0000256" key="10">
    <source>
        <dbReference type="SAM" id="Coils"/>
    </source>
</evidence>
<protein>
    <recommendedName>
        <fullName evidence="3">Protein CASP</fullName>
    </recommendedName>
</protein>
<dbReference type="STRING" id="983967.A0A1E4T5C2"/>
<evidence type="ECO:0000256" key="9">
    <source>
        <dbReference type="ARBA" id="ARBA00023136"/>
    </source>
</evidence>
<name>A0A1E4T5C2_9ASCO</name>
<feature type="non-terminal residue" evidence="14">
    <location>
        <position position="1"/>
    </location>
</feature>
<dbReference type="PANTHER" id="PTHR14043">
    <property type="entry name" value="CCAAT DISPLACEMENT PROTEIN-RELATED"/>
    <property type="match status" value="1"/>
</dbReference>
<comment type="similarity">
    <text evidence="2">Belongs to the CASP family.</text>
</comment>
<proteinExistence type="inferred from homology"/>
<feature type="domain" description="CASP C-terminal" evidence="12">
    <location>
        <begin position="400"/>
        <end position="636"/>
    </location>
</feature>
<feature type="coiled-coil region" evidence="10">
    <location>
        <begin position="114"/>
        <end position="161"/>
    </location>
</feature>
<evidence type="ECO:0000256" key="7">
    <source>
        <dbReference type="ARBA" id="ARBA00023034"/>
    </source>
</evidence>
<evidence type="ECO:0000256" key="1">
    <source>
        <dbReference type="ARBA" id="ARBA00004409"/>
    </source>
</evidence>
<evidence type="ECO:0000259" key="12">
    <source>
        <dbReference type="Pfam" id="PF08172"/>
    </source>
</evidence>
<dbReference type="InterPro" id="IPR012955">
    <property type="entry name" value="CASP_C"/>
</dbReference>
<evidence type="ECO:0000256" key="5">
    <source>
        <dbReference type="ARBA" id="ARBA00022692"/>
    </source>
</evidence>
<evidence type="ECO:0000256" key="4">
    <source>
        <dbReference type="ARBA" id="ARBA00022448"/>
    </source>
</evidence>
<organism evidence="14 15">
    <name type="scientific">[Candida] arabinofermentans NRRL YB-2248</name>
    <dbReference type="NCBI Taxonomy" id="983967"/>
    <lineage>
        <taxon>Eukaryota</taxon>
        <taxon>Fungi</taxon>
        <taxon>Dikarya</taxon>
        <taxon>Ascomycota</taxon>
        <taxon>Saccharomycotina</taxon>
        <taxon>Pichiomycetes</taxon>
        <taxon>Pichiales</taxon>
        <taxon>Pichiaceae</taxon>
        <taxon>Ogataea</taxon>
        <taxon>Ogataea/Candida clade</taxon>
    </lineage>
</organism>
<accession>A0A1E4T5C2</accession>
<keyword evidence="4" id="KW-0813">Transport</keyword>
<dbReference type="OrthoDB" id="10257567at2759"/>
<dbReference type="GO" id="GO:0000139">
    <property type="term" value="C:Golgi membrane"/>
    <property type="evidence" value="ECO:0007669"/>
    <property type="project" value="UniProtKB-SubCell"/>
</dbReference>
<keyword evidence="15" id="KW-1185">Reference proteome</keyword>
<dbReference type="InterPro" id="IPR057476">
    <property type="entry name" value="Cux_N"/>
</dbReference>
<dbReference type="GO" id="GO:0006891">
    <property type="term" value="P:intra-Golgi vesicle-mediated transport"/>
    <property type="evidence" value="ECO:0007669"/>
    <property type="project" value="InterPro"/>
</dbReference>
<feature type="transmembrane region" description="Helical" evidence="11">
    <location>
        <begin position="615"/>
        <end position="635"/>
    </location>
</feature>